<feature type="active site" description="Proton acceptor" evidence="10">
    <location>
        <position position="79"/>
    </location>
</feature>
<reference evidence="12 13" key="1">
    <citation type="submission" date="2020-07" db="EMBL/GenBank/DDBJ databases">
        <authorList>
            <person name="Feng X."/>
        </authorList>
    </citation>
    <scope>NUCLEOTIDE SEQUENCE [LARGE SCALE GENOMIC DNA]</scope>
    <source>
        <strain evidence="12 13">JCM14086</strain>
    </source>
</reference>
<evidence type="ECO:0000256" key="8">
    <source>
        <dbReference type="ARBA" id="ARBA00051875"/>
    </source>
</evidence>
<comment type="function">
    <text evidence="10">Pyrophosphatase that catalyzes the hydrolysis of nucleoside triphosphates to their monophosphate derivatives, with a high preference for the non-canonical purine nucleotides XTP (xanthosine triphosphate), dITP (deoxyinosine triphosphate) and ITP. Seems to function as a house-cleaning enzyme that removes non-canonical purine nucleotides from the nucleotide pool, thus preventing their incorporation into DNA/RNA and avoiding chromosomal lesions.</text>
</comment>
<dbReference type="CDD" id="cd00515">
    <property type="entry name" value="HAM1"/>
    <property type="match status" value="1"/>
</dbReference>
<proteinExistence type="inferred from homology"/>
<comment type="subunit">
    <text evidence="2 10">Homodimer.</text>
</comment>
<dbReference type="InterPro" id="IPR020922">
    <property type="entry name" value="dITP/XTP_pyrophosphatase"/>
</dbReference>
<dbReference type="PANTHER" id="PTHR11067">
    <property type="entry name" value="INOSINE TRIPHOSPHATE PYROPHOSPHATASE/HAM1 PROTEIN"/>
    <property type="match status" value="1"/>
</dbReference>
<feature type="binding site" evidence="10">
    <location>
        <begin position="191"/>
        <end position="192"/>
    </location>
    <ligand>
        <name>substrate</name>
    </ligand>
</feature>
<dbReference type="GO" id="GO:0046872">
    <property type="term" value="F:metal ion binding"/>
    <property type="evidence" value="ECO:0007669"/>
    <property type="project" value="UniProtKB-KW"/>
</dbReference>
<name>A0A7X1AUK7_9BACT</name>
<protein>
    <recommendedName>
        <fullName evidence="10">dITP/XTP pyrophosphatase</fullName>
        <ecNumber evidence="10">3.6.1.66</ecNumber>
    </recommendedName>
    <alternativeName>
        <fullName evidence="10">Non-canonical purine NTP pyrophosphatase</fullName>
    </alternativeName>
    <alternativeName>
        <fullName evidence="10">Non-standard purine NTP pyrophosphatase</fullName>
    </alternativeName>
    <alternativeName>
        <fullName evidence="10">Nucleoside-triphosphate diphosphatase</fullName>
    </alternativeName>
    <alternativeName>
        <fullName evidence="10">Nucleoside-triphosphate pyrophosphatase</fullName>
        <shortName evidence="10">NTPase</shortName>
    </alternativeName>
</protein>
<evidence type="ECO:0000256" key="5">
    <source>
        <dbReference type="ARBA" id="ARBA00022801"/>
    </source>
</evidence>
<dbReference type="HAMAP" id="MF_01405">
    <property type="entry name" value="Non_canon_purine_NTPase"/>
    <property type="match status" value="1"/>
</dbReference>
<gene>
    <name evidence="12" type="primary">rdgB</name>
    <name evidence="12" type="ORF">H5P30_00700</name>
</gene>
<evidence type="ECO:0000313" key="12">
    <source>
        <dbReference type="EMBL" id="MBC2600293.1"/>
    </source>
</evidence>
<dbReference type="Proteomes" id="UP000525652">
    <property type="component" value="Unassembled WGS sequence"/>
</dbReference>
<feature type="binding site" evidence="10">
    <location>
        <begin position="163"/>
        <end position="166"/>
    </location>
    <ligand>
        <name>substrate</name>
    </ligand>
</feature>
<feature type="binding site" evidence="10">
    <location>
        <position position="80"/>
    </location>
    <ligand>
        <name>substrate</name>
    </ligand>
</feature>
<dbReference type="GO" id="GO:0035870">
    <property type="term" value="F:dITP diphosphatase activity"/>
    <property type="evidence" value="ECO:0007669"/>
    <property type="project" value="UniProtKB-UniRule"/>
</dbReference>
<dbReference type="FunFam" id="3.90.950.10:FF:000001">
    <property type="entry name" value="dITP/XTP pyrophosphatase"/>
    <property type="match status" value="1"/>
</dbReference>
<evidence type="ECO:0000256" key="4">
    <source>
        <dbReference type="ARBA" id="ARBA00022741"/>
    </source>
</evidence>
<dbReference type="GO" id="GO:0005829">
    <property type="term" value="C:cytosol"/>
    <property type="evidence" value="ECO:0007669"/>
    <property type="project" value="TreeGrafter"/>
</dbReference>
<dbReference type="EC" id="3.6.1.66" evidence="10"/>
<dbReference type="SUPFAM" id="SSF52972">
    <property type="entry name" value="ITPase-like"/>
    <property type="match status" value="1"/>
</dbReference>
<evidence type="ECO:0000256" key="7">
    <source>
        <dbReference type="ARBA" id="ARBA00023080"/>
    </source>
</evidence>
<keyword evidence="5 10" id="KW-0378">Hydrolase</keyword>
<dbReference type="PANTHER" id="PTHR11067:SF9">
    <property type="entry name" value="INOSINE TRIPHOSPHATE PYROPHOSPHATASE"/>
    <property type="match status" value="1"/>
</dbReference>
<keyword evidence="6 10" id="KW-0460">Magnesium</keyword>
<dbReference type="GO" id="GO:0009146">
    <property type="term" value="P:purine nucleoside triphosphate catabolic process"/>
    <property type="evidence" value="ECO:0007669"/>
    <property type="project" value="UniProtKB-UniRule"/>
</dbReference>
<feature type="binding site" evidence="10">
    <location>
        <position position="79"/>
    </location>
    <ligand>
        <name>Mg(2+)</name>
        <dbReference type="ChEBI" id="CHEBI:18420"/>
    </ligand>
</feature>
<evidence type="ECO:0000256" key="10">
    <source>
        <dbReference type="HAMAP-Rule" id="MF_01405"/>
    </source>
</evidence>
<dbReference type="GO" id="GO:0036222">
    <property type="term" value="F:XTP diphosphatase activity"/>
    <property type="evidence" value="ECO:0007669"/>
    <property type="project" value="UniProtKB-UniRule"/>
</dbReference>
<organism evidence="12 13">
    <name type="scientific">Puniceicoccus vermicola</name>
    <dbReference type="NCBI Taxonomy" id="388746"/>
    <lineage>
        <taxon>Bacteria</taxon>
        <taxon>Pseudomonadati</taxon>
        <taxon>Verrucomicrobiota</taxon>
        <taxon>Opitutia</taxon>
        <taxon>Puniceicoccales</taxon>
        <taxon>Puniceicoccaceae</taxon>
        <taxon>Puniceicoccus</taxon>
    </lineage>
</organism>
<comment type="catalytic activity">
    <reaction evidence="10">
        <text>ITP + H2O = IMP + diphosphate + H(+)</text>
        <dbReference type="Rhea" id="RHEA:29399"/>
        <dbReference type="ChEBI" id="CHEBI:15377"/>
        <dbReference type="ChEBI" id="CHEBI:15378"/>
        <dbReference type="ChEBI" id="CHEBI:33019"/>
        <dbReference type="ChEBI" id="CHEBI:58053"/>
        <dbReference type="ChEBI" id="CHEBI:61402"/>
        <dbReference type="EC" id="3.6.1.66"/>
    </reaction>
</comment>
<keyword evidence="13" id="KW-1185">Reference proteome</keyword>
<evidence type="ECO:0000256" key="9">
    <source>
        <dbReference type="ARBA" id="ARBA00052017"/>
    </source>
</evidence>
<dbReference type="Gene3D" id="3.90.950.10">
    <property type="match status" value="1"/>
</dbReference>
<evidence type="ECO:0000313" key="13">
    <source>
        <dbReference type="Proteomes" id="UP000525652"/>
    </source>
</evidence>
<feature type="binding site" evidence="10">
    <location>
        <begin position="13"/>
        <end position="18"/>
    </location>
    <ligand>
        <name>substrate</name>
    </ligand>
</feature>
<accession>A0A7X1AUK7</accession>
<feature type="binding site" evidence="10">
    <location>
        <position position="186"/>
    </location>
    <ligand>
        <name>substrate</name>
    </ligand>
</feature>
<dbReference type="InterPro" id="IPR029001">
    <property type="entry name" value="ITPase-like_fam"/>
</dbReference>
<evidence type="ECO:0000256" key="11">
    <source>
        <dbReference type="RuleBase" id="RU003781"/>
    </source>
</evidence>
<sequence>MITETSVDIVLASGNAHKAEEIQAWLRERGHSVSVLTASHFGGMKGCEETATDFEGNARIKVEFLQKRVSPQTWILADDSGLEVDALDGAPGVFSARFAGEGADDQQNRELLIERMRKVAQPRRRTARFVCVLALWKGKGSIQFFRGECEGRILRQSKGEGGFGYDPVFAPSGSRQSFAEIDPEEKNRISHRGQALEKLEKELTA</sequence>
<keyword evidence="4 10" id="KW-0547">Nucleotide-binding</keyword>
<dbReference type="EMBL" id="JACHVA010000009">
    <property type="protein sequence ID" value="MBC2600293.1"/>
    <property type="molecule type" value="Genomic_DNA"/>
</dbReference>
<comment type="catalytic activity">
    <reaction evidence="9 10">
        <text>XTP + H2O = XMP + diphosphate + H(+)</text>
        <dbReference type="Rhea" id="RHEA:28610"/>
        <dbReference type="ChEBI" id="CHEBI:15377"/>
        <dbReference type="ChEBI" id="CHEBI:15378"/>
        <dbReference type="ChEBI" id="CHEBI:33019"/>
        <dbReference type="ChEBI" id="CHEBI:57464"/>
        <dbReference type="ChEBI" id="CHEBI:61314"/>
        <dbReference type="EC" id="3.6.1.66"/>
    </reaction>
</comment>
<evidence type="ECO:0000256" key="3">
    <source>
        <dbReference type="ARBA" id="ARBA00022723"/>
    </source>
</evidence>
<dbReference type="Pfam" id="PF01725">
    <property type="entry name" value="Ham1p_like"/>
    <property type="match status" value="1"/>
</dbReference>
<dbReference type="GO" id="GO:0000166">
    <property type="term" value="F:nucleotide binding"/>
    <property type="evidence" value="ECO:0007669"/>
    <property type="project" value="UniProtKB-KW"/>
</dbReference>
<dbReference type="InterPro" id="IPR002637">
    <property type="entry name" value="RdgB/HAM1"/>
</dbReference>
<evidence type="ECO:0000256" key="2">
    <source>
        <dbReference type="ARBA" id="ARBA00011738"/>
    </source>
</evidence>
<keyword evidence="3 10" id="KW-0479">Metal-binding</keyword>
<dbReference type="GO" id="GO:0017111">
    <property type="term" value="F:ribonucleoside triphosphate phosphatase activity"/>
    <property type="evidence" value="ECO:0007669"/>
    <property type="project" value="InterPro"/>
</dbReference>
<evidence type="ECO:0000256" key="1">
    <source>
        <dbReference type="ARBA" id="ARBA00008023"/>
    </source>
</evidence>
<comment type="caution">
    <text evidence="12">The sequence shown here is derived from an EMBL/GenBank/DDBJ whole genome shotgun (WGS) entry which is preliminary data.</text>
</comment>
<dbReference type="AlphaFoldDB" id="A0A7X1AUK7"/>
<dbReference type="NCBIfam" id="TIGR00042">
    <property type="entry name" value="RdgB/HAM1 family non-canonical purine NTP pyrophosphatase"/>
    <property type="match status" value="1"/>
</dbReference>
<keyword evidence="7 10" id="KW-0546">Nucleotide metabolism</keyword>
<evidence type="ECO:0000256" key="6">
    <source>
        <dbReference type="ARBA" id="ARBA00022842"/>
    </source>
</evidence>
<dbReference type="GO" id="GO:0036220">
    <property type="term" value="F:ITP diphosphatase activity"/>
    <property type="evidence" value="ECO:0007669"/>
    <property type="project" value="UniProtKB-UniRule"/>
</dbReference>
<comment type="catalytic activity">
    <reaction evidence="8 10">
        <text>dITP + H2O = dIMP + diphosphate + H(+)</text>
        <dbReference type="Rhea" id="RHEA:28342"/>
        <dbReference type="ChEBI" id="CHEBI:15377"/>
        <dbReference type="ChEBI" id="CHEBI:15378"/>
        <dbReference type="ChEBI" id="CHEBI:33019"/>
        <dbReference type="ChEBI" id="CHEBI:61194"/>
        <dbReference type="ChEBI" id="CHEBI:61382"/>
        <dbReference type="EC" id="3.6.1.66"/>
    </reaction>
</comment>
<comment type="cofactor">
    <cofactor evidence="10">
        <name>Mg(2+)</name>
        <dbReference type="ChEBI" id="CHEBI:18420"/>
    </cofactor>
    <text evidence="10">Binds 1 Mg(2+) ion per subunit.</text>
</comment>
<dbReference type="GO" id="GO:0009117">
    <property type="term" value="P:nucleotide metabolic process"/>
    <property type="evidence" value="ECO:0007669"/>
    <property type="project" value="UniProtKB-KW"/>
</dbReference>
<comment type="similarity">
    <text evidence="1 10 11">Belongs to the HAM1 NTPase family.</text>
</comment>
<dbReference type="RefSeq" id="WP_185691047.1">
    <property type="nucleotide sequence ID" value="NZ_JACHVA010000009.1"/>
</dbReference>
<feature type="binding site" evidence="10">
    <location>
        <position position="48"/>
    </location>
    <ligand>
        <name>Mg(2+)</name>
        <dbReference type="ChEBI" id="CHEBI:18420"/>
    </ligand>
</feature>